<gene>
    <name evidence="2" type="ORF">E4O86_01640</name>
</gene>
<dbReference type="AlphaFoldDB" id="A0A964T119"/>
<evidence type="ECO:0000313" key="2">
    <source>
        <dbReference type="EMBL" id="MYZ46423.1"/>
    </source>
</evidence>
<dbReference type="Pfam" id="PF00753">
    <property type="entry name" value="Lactamase_B"/>
    <property type="match status" value="1"/>
</dbReference>
<protein>
    <submittedName>
        <fullName evidence="2">MBL fold metallo-hydrolase</fullName>
    </submittedName>
</protein>
<dbReference type="SUPFAM" id="SSF56281">
    <property type="entry name" value="Metallo-hydrolase/oxidoreductase"/>
    <property type="match status" value="1"/>
</dbReference>
<feature type="domain" description="Metallo-beta-lactamase" evidence="1">
    <location>
        <begin position="45"/>
        <end position="260"/>
    </location>
</feature>
<dbReference type="Proteomes" id="UP000773614">
    <property type="component" value="Unassembled WGS sequence"/>
</dbReference>
<dbReference type="InterPro" id="IPR048933">
    <property type="entry name" value="B_lactamase-like_C"/>
</dbReference>
<organism evidence="2 3">
    <name type="scientific">Propylenella binzhouense</name>
    <dbReference type="NCBI Taxonomy" id="2555902"/>
    <lineage>
        <taxon>Bacteria</taxon>
        <taxon>Pseudomonadati</taxon>
        <taxon>Pseudomonadota</taxon>
        <taxon>Alphaproteobacteria</taxon>
        <taxon>Hyphomicrobiales</taxon>
        <taxon>Propylenellaceae</taxon>
        <taxon>Propylenella</taxon>
    </lineage>
</organism>
<dbReference type="InterPro" id="IPR036388">
    <property type="entry name" value="WH-like_DNA-bd_sf"/>
</dbReference>
<dbReference type="Gene3D" id="1.10.10.10">
    <property type="entry name" value="Winged helix-like DNA-binding domain superfamily/Winged helix DNA-binding domain"/>
    <property type="match status" value="1"/>
</dbReference>
<dbReference type="InterPro" id="IPR001279">
    <property type="entry name" value="Metallo-B-lactamas"/>
</dbReference>
<dbReference type="SMART" id="SM00849">
    <property type="entry name" value="Lactamase_B"/>
    <property type="match status" value="1"/>
</dbReference>
<evidence type="ECO:0000259" key="1">
    <source>
        <dbReference type="SMART" id="SM00849"/>
    </source>
</evidence>
<dbReference type="PANTHER" id="PTHR23131:SF4">
    <property type="entry name" value="METALLO-BETA-LACTAMASE SUPERFAMILY POTEIN"/>
    <property type="match status" value="1"/>
</dbReference>
<accession>A0A964T119</accession>
<keyword evidence="3" id="KW-1185">Reference proteome</keyword>
<dbReference type="InterPro" id="IPR050662">
    <property type="entry name" value="Sec-metab_biosynth-thioest"/>
</dbReference>
<name>A0A964T119_9HYPH</name>
<dbReference type="Pfam" id="PF21221">
    <property type="entry name" value="B_lactamase-like_C"/>
    <property type="match status" value="1"/>
</dbReference>
<evidence type="ECO:0000313" key="3">
    <source>
        <dbReference type="Proteomes" id="UP000773614"/>
    </source>
</evidence>
<reference evidence="2" key="1">
    <citation type="submission" date="2019-03" db="EMBL/GenBank/DDBJ databases">
        <title>Afifella sp. nov., isolated from activated sludge.</title>
        <authorList>
            <person name="Li Q."/>
            <person name="Liu Y."/>
        </authorList>
    </citation>
    <scope>NUCLEOTIDE SEQUENCE</scope>
    <source>
        <strain evidence="2">L72</strain>
    </source>
</reference>
<dbReference type="PANTHER" id="PTHR23131">
    <property type="entry name" value="ENDORIBONUCLEASE LACTB2"/>
    <property type="match status" value="1"/>
</dbReference>
<sequence length="347" mass="38183">MWIEMNASINRIQTAFAGIPSPGKVQEVAPGIGWVRMPLPFALSHVNCWLMADSGGWSIVDCGINDSETGLSWNRIAEEVIGNAPVHRIIATHGHTDHVGAAGFLCDTFQAGFTSTLVEWQSACLRLGNHGERPVELARFLRIAGCGPEMEEAFATERTRVARYLGRLPGAIRRIRDGQSITLDGEEWRVIVTRGHADEHACFYNEARRIIIAGDQVLPSITPLVSVFHWAPEENPLGDFLASLQNLLALPDDLLVLPGHGSPFYGLHHRIHAMVEHHQRRLAATLELMRVPATAFEISNLLFPTARGKGQGRLALGETLAHINHLVTLGEAICEAAADGRRIYRFN</sequence>
<comment type="caution">
    <text evidence="2">The sequence shown here is derived from an EMBL/GenBank/DDBJ whole genome shotgun (WGS) entry which is preliminary data.</text>
</comment>
<proteinExistence type="predicted"/>
<dbReference type="InterPro" id="IPR036866">
    <property type="entry name" value="RibonucZ/Hydroxyglut_hydro"/>
</dbReference>
<dbReference type="EMBL" id="SPKJ01000003">
    <property type="protein sequence ID" value="MYZ46423.1"/>
    <property type="molecule type" value="Genomic_DNA"/>
</dbReference>
<dbReference type="Gene3D" id="3.60.15.10">
    <property type="entry name" value="Ribonuclease Z/Hydroxyacylglutathione hydrolase-like"/>
    <property type="match status" value="1"/>
</dbReference>